<reference evidence="1 2" key="1">
    <citation type="submission" date="2013-05" db="EMBL/GenBank/DDBJ databases">
        <authorList>
            <person name="Strain E.A."/>
            <person name="Brown E."/>
            <person name="Allard M.W."/>
            <person name="Luo Y.L."/>
        </authorList>
    </citation>
    <scope>NUCLEOTIDE SEQUENCE [LARGE SCALE GENOMIC DNA]</scope>
    <source>
        <strain evidence="1 2">TS-15</strain>
    </source>
</reference>
<evidence type="ECO:0000313" key="2">
    <source>
        <dbReference type="Proteomes" id="UP000015344"/>
    </source>
</evidence>
<organism evidence="1 2">
    <name type="scientific">Paenibacillus alvei TS-15</name>
    <dbReference type="NCBI Taxonomy" id="1117108"/>
    <lineage>
        <taxon>Bacteria</taxon>
        <taxon>Bacillati</taxon>
        <taxon>Bacillota</taxon>
        <taxon>Bacilli</taxon>
        <taxon>Bacillales</taxon>
        <taxon>Paenibacillaceae</taxon>
        <taxon>Paenibacillus</taxon>
    </lineage>
</organism>
<gene>
    <name evidence="1" type="ORF">PAALTS15_23358</name>
</gene>
<evidence type="ECO:0000313" key="1">
    <source>
        <dbReference type="EMBL" id="EPY04893.1"/>
    </source>
</evidence>
<dbReference type="AlphaFoldDB" id="S9SLB5"/>
<proteinExistence type="predicted"/>
<dbReference type="Proteomes" id="UP000015344">
    <property type="component" value="Unassembled WGS sequence"/>
</dbReference>
<dbReference type="EMBL" id="ATMT01000076">
    <property type="protein sequence ID" value="EPY04893.1"/>
    <property type="molecule type" value="Genomic_DNA"/>
</dbReference>
<comment type="caution">
    <text evidence="1">The sequence shown here is derived from an EMBL/GenBank/DDBJ whole genome shotgun (WGS) entry which is preliminary data.</text>
</comment>
<protein>
    <submittedName>
        <fullName evidence="1">Uncharacterized protein</fullName>
    </submittedName>
</protein>
<sequence>MKQSRIVEYGLHGMGTGDVDYGSMNKKAAIYSSLPAQVDNGGQSIVVSSAEELIPCTTILKAMPPFG</sequence>
<name>S9SLB5_PAEAL</name>
<accession>S9SLB5</accession>